<sequence length="42" mass="5034">MQVNRKDKQAITFIQVQKVVGYYLMMHFKQTIGKSFAKLHNY</sequence>
<keyword evidence="2" id="KW-1185">Reference proteome</keyword>
<accession>A0A0S2HY47</accession>
<evidence type="ECO:0000313" key="1">
    <source>
        <dbReference type="EMBL" id="ALO15011.1"/>
    </source>
</evidence>
<reference evidence="1 2" key="1">
    <citation type="submission" date="2015-11" db="EMBL/GenBank/DDBJ databases">
        <title>Description and complete genome sequence of a novel strain predominating in hypersaline microbial mats and representing a new family of the Bacteriodetes phylum.</title>
        <authorList>
            <person name="Spring S."/>
            <person name="Bunk B."/>
            <person name="Sproer C."/>
            <person name="Klenk H.-P."/>
        </authorList>
    </citation>
    <scope>NUCLEOTIDE SEQUENCE [LARGE SCALE GENOMIC DNA]</scope>
    <source>
        <strain evidence="1 2">L21-Spi-D4</strain>
    </source>
</reference>
<dbReference type="STRING" id="1307839.L21SP5_01361"/>
<gene>
    <name evidence="1" type="ORF">L21SP5_01361</name>
</gene>
<dbReference type="EMBL" id="CP013118">
    <property type="protein sequence ID" value="ALO15011.1"/>
    <property type="molecule type" value="Genomic_DNA"/>
</dbReference>
<proteinExistence type="predicted"/>
<dbReference type="KEGG" id="blq:L21SP5_01361"/>
<dbReference type="Proteomes" id="UP000064893">
    <property type="component" value="Chromosome"/>
</dbReference>
<name>A0A0S2HY47_9BACT</name>
<dbReference type="AlphaFoldDB" id="A0A0S2HY47"/>
<protein>
    <submittedName>
        <fullName evidence="1">Uncharacterized protein</fullName>
    </submittedName>
</protein>
<organism evidence="1 2">
    <name type="scientific">Salinivirga cyanobacteriivorans</name>
    <dbReference type="NCBI Taxonomy" id="1307839"/>
    <lineage>
        <taxon>Bacteria</taxon>
        <taxon>Pseudomonadati</taxon>
        <taxon>Bacteroidota</taxon>
        <taxon>Bacteroidia</taxon>
        <taxon>Bacteroidales</taxon>
        <taxon>Salinivirgaceae</taxon>
        <taxon>Salinivirga</taxon>
    </lineage>
</organism>
<evidence type="ECO:0000313" key="2">
    <source>
        <dbReference type="Proteomes" id="UP000064893"/>
    </source>
</evidence>